<dbReference type="Proteomes" id="UP001597441">
    <property type="component" value="Unassembled WGS sequence"/>
</dbReference>
<proteinExistence type="predicted"/>
<evidence type="ECO:0000313" key="1">
    <source>
        <dbReference type="EMBL" id="MFD2536490.1"/>
    </source>
</evidence>
<name>A0ABW5JVB7_9FLAO</name>
<sequence length="247" mass="28043">MKTTLTLLMLLGVVALSCDENQGKVPIDCAYAFNASDIFKYPVQPGTDAWEAFEDIEEIKDALQIPNAVLNDISDEGLVETCFNHPLVSSLLVYNNLLHGYKFIFDDFNGMQKLNQKPESAALLLARYKRMYPSCFLDGGFTDLIFTDITVSQPVFLNRLTTTEKKQLMELALGKYVTMSNNSFLDSNLQTVTYLMARIMVEDNYDAFLEAVNADEKLLTYTQQITKGNHFEQINKILNHAKEYQID</sequence>
<protein>
    <recommendedName>
        <fullName evidence="3">DUF4375 domain-containing protein</fullName>
    </recommendedName>
</protein>
<comment type="caution">
    <text evidence="1">The sequence shown here is derived from an EMBL/GenBank/DDBJ whole genome shotgun (WGS) entry which is preliminary data.</text>
</comment>
<reference evidence="2" key="1">
    <citation type="journal article" date="2019" name="Int. J. Syst. Evol. Microbiol.">
        <title>The Global Catalogue of Microorganisms (GCM) 10K type strain sequencing project: providing services to taxonomists for standard genome sequencing and annotation.</title>
        <authorList>
            <consortium name="The Broad Institute Genomics Platform"/>
            <consortium name="The Broad Institute Genome Sequencing Center for Infectious Disease"/>
            <person name="Wu L."/>
            <person name="Ma J."/>
        </authorList>
    </citation>
    <scope>NUCLEOTIDE SEQUENCE [LARGE SCALE GENOMIC DNA]</scope>
    <source>
        <strain evidence="2">KCTC 42903</strain>
    </source>
</reference>
<evidence type="ECO:0008006" key="3">
    <source>
        <dbReference type="Google" id="ProtNLM"/>
    </source>
</evidence>
<gene>
    <name evidence="1" type="ORF">ACFSQS_15365</name>
</gene>
<accession>A0ABW5JVB7</accession>
<dbReference type="EMBL" id="JBHULK010000008">
    <property type="protein sequence ID" value="MFD2536490.1"/>
    <property type="molecule type" value="Genomic_DNA"/>
</dbReference>
<keyword evidence="2" id="KW-1185">Reference proteome</keyword>
<dbReference type="PROSITE" id="PS51257">
    <property type="entry name" value="PROKAR_LIPOPROTEIN"/>
    <property type="match status" value="1"/>
</dbReference>
<organism evidence="1 2">
    <name type="scientific">Gelatiniphilus marinus</name>
    <dbReference type="NCBI Taxonomy" id="1759464"/>
    <lineage>
        <taxon>Bacteria</taxon>
        <taxon>Pseudomonadati</taxon>
        <taxon>Bacteroidota</taxon>
        <taxon>Flavobacteriia</taxon>
        <taxon>Flavobacteriales</taxon>
        <taxon>Flavobacteriaceae</taxon>
        <taxon>Gelatiniphilus</taxon>
    </lineage>
</organism>
<dbReference type="RefSeq" id="WP_388020986.1">
    <property type="nucleotide sequence ID" value="NZ_JBHUDT010000008.1"/>
</dbReference>
<evidence type="ECO:0000313" key="2">
    <source>
        <dbReference type="Proteomes" id="UP001597441"/>
    </source>
</evidence>